<dbReference type="SMART" id="SM00225">
    <property type="entry name" value="BTB"/>
    <property type="match status" value="1"/>
</dbReference>
<evidence type="ECO:0000259" key="1">
    <source>
        <dbReference type="PROSITE" id="PS50097"/>
    </source>
</evidence>
<dbReference type="Pfam" id="PF00651">
    <property type="entry name" value="BTB"/>
    <property type="match status" value="1"/>
</dbReference>
<feature type="domain" description="TLDc" evidence="2">
    <location>
        <begin position="284"/>
        <end position="462"/>
    </location>
</feature>
<dbReference type="InterPro" id="IPR006571">
    <property type="entry name" value="TLDc_dom"/>
</dbReference>
<accession>A0A9N8ZZX0</accession>
<evidence type="ECO:0000259" key="2">
    <source>
        <dbReference type="PROSITE" id="PS51886"/>
    </source>
</evidence>
<keyword evidence="4" id="KW-1185">Reference proteome</keyword>
<dbReference type="OrthoDB" id="25620at2759"/>
<evidence type="ECO:0000313" key="4">
    <source>
        <dbReference type="Proteomes" id="UP000789570"/>
    </source>
</evidence>
<gene>
    <name evidence="3" type="ORF">FCALED_LOCUS4351</name>
</gene>
<reference evidence="3" key="1">
    <citation type="submission" date="2021-06" db="EMBL/GenBank/DDBJ databases">
        <authorList>
            <person name="Kallberg Y."/>
            <person name="Tangrot J."/>
            <person name="Rosling A."/>
        </authorList>
    </citation>
    <scope>NUCLEOTIDE SEQUENCE</scope>
    <source>
        <strain evidence="3">UK204</strain>
    </source>
</reference>
<dbReference type="InterPro" id="IPR011333">
    <property type="entry name" value="SKP1/BTB/POZ_sf"/>
</dbReference>
<dbReference type="Proteomes" id="UP000789570">
    <property type="component" value="Unassembled WGS sequence"/>
</dbReference>
<protein>
    <submittedName>
        <fullName evidence="3">12185_t:CDS:1</fullName>
    </submittedName>
</protein>
<dbReference type="PROSITE" id="PS50097">
    <property type="entry name" value="BTB"/>
    <property type="match status" value="1"/>
</dbReference>
<proteinExistence type="predicted"/>
<dbReference type="CDD" id="cd18186">
    <property type="entry name" value="BTB_POZ_ZBTB_KLHL-like"/>
    <property type="match status" value="1"/>
</dbReference>
<dbReference type="Gene3D" id="3.30.710.10">
    <property type="entry name" value="Potassium Channel Kv1.1, Chain A"/>
    <property type="match status" value="1"/>
</dbReference>
<dbReference type="InterPro" id="IPR000210">
    <property type="entry name" value="BTB/POZ_dom"/>
</dbReference>
<dbReference type="PANTHER" id="PTHR24410:SF23">
    <property type="entry name" value="BTB DOMAIN-CONTAINING PROTEIN-RELATED"/>
    <property type="match status" value="1"/>
</dbReference>
<organism evidence="3 4">
    <name type="scientific">Funneliformis caledonium</name>
    <dbReference type="NCBI Taxonomy" id="1117310"/>
    <lineage>
        <taxon>Eukaryota</taxon>
        <taxon>Fungi</taxon>
        <taxon>Fungi incertae sedis</taxon>
        <taxon>Mucoromycota</taxon>
        <taxon>Glomeromycotina</taxon>
        <taxon>Glomeromycetes</taxon>
        <taxon>Glomerales</taxon>
        <taxon>Glomeraceae</taxon>
        <taxon>Funneliformis</taxon>
    </lineage>
</organism>
<dbReference type="AlphaFoldDB" id="A0A9N8ZZX0"/>
<evidence type="ECO:0000313" key="3">
    <source>
        <dbReference type="EMBL" id="CAG8514101.1"/>
    </source>
</evidence>
<dbReference type="PANTHER" id="PTHR24410">
    <property type="entry name" value="HL07962P-RELATED"/>
    <property type="match status" value="1"/>
</dbReference>
<dbReference type="PROSITE" id="PS51886">
    <property type="entry name" value="TLDC"/>
    <property type="match status" value="1"/>
</dbReference>
<dbReference type="EMBL" id="CAJVPQ010000842">
    <property type="protein sequence ID" value="CAG8514101.1"/>
    <property type="molecule type" value="Genomic_DNA"/>
</dbReference>
<dbReference type="InterPro" id="IPR051481">
    <property type="entry name" value="BTB-POZ/Galectin-3-binding"/>
</dbReference>
<comment type="caution">
    <text evidence="3">The sequence shown here is derived from an EMBL/GenBank/DDBJ whole genome shotgun (WGS) entry which is preliminary data.</text>
</comment>
<dbReference type="Pfam" id="PF07534">
    <property type="entry name" value="TLD"/>
    <property type="match status" value="1"/>
</dbReference>
<feature type="domain" description="BTB" evidence="1">
    <location>
        <begin position="20"/>
        <end position="93"/>
    </location>
</feature>
<dbReference type="SUPFAM" id="SSF54695">
    <property type="entry name" value="POZ domain"/>
    <property type="match status" value="1"/>
</dbReference>
<sequence length="469" mass="54456">MSDKLLNVDYSNMLDTGELSDTEILVGEGLDSKVFRLHSFVLKIRSPYFRIALSENWVQTKNDIIKLQKPNIPVEIFDILVEYMYSGTIKLTRQDTSTNIALLIAADDLCLNDLCSYIEEELLKYKESLKHNFVLIHQVTNQYSQFTKLFQFHQDAFQKDPSLIFKAKDFTTIKQDVLLDILESNHLLKPIEVWDNLIEWAIAQTNGLPLEITKWTADNVSTFGNIIQPFISHIDFKEIHPSDFFQKIKPLKDIFDIEFYVKLLEYYSFYDNSHSRHKMSVDSKIINSEQAFLLANFIKIMKRDVLNTFMKFELLVRGSRDGFDVKTFHENCSNKGPTITIACVKGTNEILGGFNPNGVYPYLNFPFGTLSVSVKAFYHDFKCDIESFIFSLDKNNLENYIFSKKRVPICSMDNGLEFGESDLRLLLNSTNKGICYRNSYEKLIRNYEGTFEISDYEVYQVQFTSKKGF</sequence>
<name>A0A9N8ZZX0_9GLOM</name>